<protein>
    <submittedName>
        <fullName evidence="1">Uncharacterized protein</fullName>
    </submittedName>
</protein>
<organism evidence="1 2">
    <name type="scientific">Botrytis tulipae</name>
    <dbReference type="NCBI Taxonomy" id="87230"/>
    <lineage>
        <taxon>Eukaryota</taxon>
        <taxon>Fungi</taxon>
        <taxon>Dikarya</taxon>
        <taxon>Ascomycota</taxon>
        <taxon>Pezizomycotina</taxon>
        <taxon>Leotiomycetes</taxon>
        <taxon>Helotiales</taxon>
        <taxon>Sclerotiniaceae</taxon>
        <taxon>Botrytis</taxon>
    </lineage>
</organism>
<keyword evidence="2" id="KW-1185">Reference proteome</keyword>
<sequence>MLPIVFSSSCLPAGCSISVVASLKSDPLTLTNKRPGGSSLYAVLNKAEQDSPNNEQLQFLRDDG</sequence>
<reference evidence="1 2" key="1">
    <citation type="submission" date="2017-12" db="EMBL/GenBank/DDBJ databases">
        <title>Comparative genomics of Botrytis spp.</title>
        <authorList>
            <person name="Valero-Jimenez C.A."/>
            <person name="Tapia P."/>
            <person name="Veloso J."/>
            <person name="Silva-Moreno E."/>
            <person name="Staats M."/>
            <person name="Valdes J.H."/>
            <person name="Van Kan J.A.L."/>
        </authorList>
    </citation>
    <scope>NUCLEOTIDE SEQUENCE [LARGE SCALE GENOMIC DNA]</scope>
    <source>
        <strain evidence="1 2">Bt9001</strain>
    </source>
</reference>
<comment type="caution">
    <text evidence="1">The sequence shown here is derived from an EMBL/GenBank/DDBJ whole genome shotgun (WGS) entry which is preliminary data.</text>
</comment>
<dbReference type="Proteomes" id="UP000297777">
    <property type="component" value="Unassembled WGS sequence"/>
</dbReference>
<accession>A0A4Z1EJC0</accession>
<evidence type="ECO:0000313" key="1">
    <source>
        <dbReference type="EMBL" id="TGO10668.1"/>
    </source>
</evidence>
<dbReference type="EMBL" id="PQXH01000128">
    <property type="protein sequence ID" value="TGO10668.1"/>
    <property type="molecule type" value="Genomic_DNA"/>
</dbReference>
<evidence type="ECO:0000313" key="2">
    <source>
        <dbReference type="Proteomes" id="UP000297777"/>
    </source>
</evidence>
<dbReference type="AlphaFoldDB" id="A0A4Z1EJC0"/>
<name>A0A4Z1EJC0_9HELO</name>
<proteinExistence type="predicted"/>
<gene>
    <name evidence="1" type="ORF">BTUL_0128g00120</name>
</gene>